<accession>A0A7M3U202</accession>
<comment type="similarity">
    <text evidence="5 7">Belongs to the NusG family.</text>
</comment>
<dbReference type="GO" id="GO:0031564">
    <property type="term" value="P:transcription antitermination"/>
    <property type="evidence" value="ECO:0007669"/>
    <property type="project" value="UniProtKB-UniRule"/>
</dbReference>
<keyword evidence="2 5" id="KW-0889">Transcription antitermination</keyword>
<gene>
    <name evidence="5 9" type="primary">nusG</name>
    <name evidence="9" type="ORF">ID128_00760</name>
</gene>
<dbReference type="Pfam" id="PF02357">
    <property type="entry name" value="NusG"/>
    <property type="match status" value="1"/>
</dbReference>
<dbReference type="Gene3D" id="3.30.70.940">
    <property type="entry name" value="NusG, N-terminal domain"/>
    <property type="match status" value="1"/>
</dbReference>
<dbReference type="KEGG" id="wms:ID128_00760"/>
<evidence type="ECO:0000256" key="1">
    <source>
        <dbReference type="ARBA" id="ARBA00022472"/>
    </source>
</evidence>
<dbReference type="InterPro" id="IPR014722">
    <property type="entry name" value="Rib_uL2_dom2"/>
</dbReference>
<evidence type="ECO:0000259" key="8">
    <source>
        <dbReference type="SMART" id="SM00738"/>
    </source>
</evidence>
<dbReference type="PRINTS" id="PR00338">
    <property type="entry name" value="NUSGTNSCPFCT"/>
</dbReference>
<dbReference type="AlphaFoldDB" id="A0A7M3U202"/>
<dbReference type="NCBIfam" id="TIGR00922">
    <property type="entry name" value="nusG"/>
    <property type="match status" value="1"/>
</dbReference>
<evidence type="ECO:0000256" key="7">
    <source>
        <dbReference type="RuleBase" id="RU000538"/>
    </source>
</evidence>
<evidence type="ECO:0000256" key="2">
    <source>
        <dbReference type="ARBA" id="ARBA00022814"/>
    </source>
</evidence>
<keyword evidence="3 5" id="KW-0805">Transcription regulation</keyword>
<dbReference type="GO" id="GO:0006353">
    <property type="term" value="P:DNA-templated transcription termination"/>
    <property type="evidence" value="ECO:0007669"/>
    <property type="project" value="UniProtKB-UniRule"/>
</dbReference>
<dbReference type="PANTHER" id="PTHR30265:SF2">
    <property type="entry name" value="TRANSCRIPTION TERMINATION_ANTITERMINATION PROTEIN NUSG"/>
    <property type="match status" value="1"/>
</dbReference>
<dbReference type="PANTHER" id="PTHR30265">
    <property type="entry name" value="RHO-INTERACTING TRANSCRIPTION TERMINATION FACTOR NUSG"/>
    <property type="match status" value="1"/>
</dbReference>
<dbReference type="InterPro" id="IPR036735">
    <property type="entry name" value="NGN_dom_sf"/>
</dbReference>
<evidence type="ECO:0000256" key="5">
    <source>
        <dbReference type="HAMAP-Rule" id="MF_00948"/>
    </source>
</evidence>
<evidence type="ECO:0000313" key="9">
    <source>
        <dbReference type="EMBL" id="QOD38437.1"/>
    </source>
</evidence>
<dbReference type="HAMAP" id="MF_00948">
    <property type="entry name" value="NusG"/>
    <property type="match status" value="1"/>
</dbReference>
<proteinExistence type="inferred from homology"/>
<dbReference type="GO" id="GO:0006354">
    <property type="term" value="P:DNA-templated transcription elongation"/>
    <property type="evidence" value="ECO:0007669"/>
    <property type="project" value="UniProtKB-UniRule"/>
</dbReference>
<dbReference type="CDD" id="cd09891">
    <property type="entry name" value="NGN_Bact_1"/>
    <property type="match status" value="1"/>
</dbReference>
<dbReference type="RefSeq" id="WP_191111224.1">
    <property type="nucleotide sequence ID" value="NZ_CP061738.1"/>
</dbReference>
<dbReference type="InterPro" id="IPR047050">
    <property type="entry name" value="NGN"/>
</dbReference>
<dbReference type="EMBL" id="CP061738">
    <property type="protein sequence ID" value="QOD38437.1"/>
    <property type="molecule type" value="Genomic_DNA"/>
</dbReference>
<dbReference type="SUPFAM" id="SSF82679">
    <property type="entry name" value="N-utilization substance G protein NusG, N-terminal domain"/>
    <property type="match status" value="2"/>
</dbReference>
<dbReference type="CDD" id="cd06091">
    <property type="entry name" value="KOW_NusG"/>
    <property type="match status" value="1"/>
</dbReference>
<dbReference type="Gene3D" id="2.30.30.30">
    <property type="match status" value="1"/>
</dbReference>
<dbReference type="Proteomes" id="UP000516514">
    <property type="component" value="Chromosome"/>
</dbReference>
<reference evidence="9 10" key="1">
    <citation type="submission" date="2020-09" db="EMBL/GenBank/DDBJ databases">
        <title>An Earliest Endosymbiont, Wolbachia massiliensis sp. nov., Strain PL13 From the Bed Bug (Cimex hemipterius), Type strain of a New supergroup T.</title>
        <authorList>
            <person name="Laidoudi Y."/>
            <person name="Levasseur A."/>
            <person name="Medkour H."/>
            <person name="Maaloum M."/>
            <person name="BenKhedher M."/>
            <person name="Sambou M."/>
            <person name="Bassene H."/>
            <person name="Davoust B."/>
            <person name="Fenollar F."/>
            <person name="Raoult D."/>
            <person name="Mediannikov O."/>
        </authorList>
    </citation>
    <scope>NUCLEOTIDE SEQUENCE [LARGE SCALE GENOMIC DNA]</scope>
    <source>
        <strain evidence="9 10">PL13</strain>
    </source>
</reference>
<dbReference type="InterPro" id="IPR001062">
    <property type="entry name" value="Transcrpt_antiterm_NusG"/>
</dbReference>
<evidence type="ECO:0000313" key="10">
    <source>
        <dbReference type="Proteomes" id="UP000516514"/>
    </source>
</evidence>
<dbReference type="GO" id="GO:0005829">
    <property type="term" value="C:cytosol"/>
    <property type="evidence" value="ECO:0007669"/>
    <property type="project" value="TreeGrafter"/>
</dbReference>
<sequence>MAYEYKWYIIKVDYGYENHIRELVSDTVYFKELFIPYQTICNSKSNTKESCEMYVCMHLCDESKNILNQVPGLHSDESGNFEIVSDDEISLKRRELSKYKWYILRVASNCEEKVCQHVLENSIRLGVNDYFKEVFIPYEEPSEMELRSKKIATRRKCFPGYVFLYVNLCDEVLNFVNNIPKSLKVYGFLKNGNVPKVISDDEIRSMCNALYDAQETKKLSYGYEKGEKVKINDGLFQDFTGKIDEINDERKVVNVEVSILGKPTIIELDLAQVEKVED</sequence>
<dbReference type="InterPro" id="IPR008991">
    <property type="entry name" value="Translation_prot_SH3-like_sf"/>
</dbReference>
<dbReference type="SUPFAM" id="SSF50104">
    <property type="entry name" value="Translation proteins SH3-like domain"/>
    <property type="match status" value="1"/>
</dbReference>
<comment type="function">
    <text evidence="5 7">Participates in transcription elongation, termination and antitermination.</text>
</comment>
<evidence type="ECO:0000256" key="3">
    <source>
        <dbReference type="ARBA" id="ARBA00023015"/>
    </source>
</evidence>
<organism evidence="9 10">
    <name type="scientific">Candidatus Wolbachia massiliensis</name>
    <dbReference type="NCBI Taxonomy" id="1845000"/>
    <lineage>
        <taxon>Bacteria</taxon>
        <taxon>Pseudomonadati</taxon>
        <taxon>Pseudomonadota</taxon>
        <taxon>Alphaproteobacteria</taxon>
        <taxon>Rickettsiales</taxon>
        <taxon>Anaplasmataceae</taxon>
        <taxon>Wolbachieae</taxon>
        <taxon>Wolbachia</taxon>
    </lineage>
</organism>
<feature type="domain" description="NusG-like N-terminal" evidence="8">
    <location>
        <begin position="98"/>
        <end position="210"/>
    </location>
</feature>
<keyword evidence="4 5" id="KW-0804">Transcription</keyword>
<keyword evidence="1 5" id="KW-0806">Transcription termination</keyword>
<keyword evidence="10" id="KW-1185">Reference proteome</keyword>
<dbReference type="GO" id="GO:0032784">
    <property type="term" value="P:regulation of DNA-templated transcription elongation"/>
    <property type="evidence" value="ECO:0007669"/>
    <property type="project" value="InterPro"/>
</dbReference>
<name>A0A7M3U202_9RICK</name>
<protein>
    <recommendedName>
        <fullName evidence="5 6">Transcription termination/antitermination protein NusG</fullName>
    </recommendedName>
</protein>
<dbReference type="InterPro" id="IPR006645">
    <property type="entry name" value="NGN-like_dom"/>
</dbReference>
<dbReference type="InterPro" id="IPR043425">
    <property type="entry name" value="NusG-like"/>
</dbReference>
<evidence type="ECO:0000256" key="4">
    <source>
        <dbReference type="ARBA" id="ARBA00023163"/>
    </source>
</evidence>
<dbReference type="SMART" id="SM00738">
    <property type="entry name" value="NGN"/>
    <property type="match status" value="1"/>
</dbReference>
<evidence type="ECO:0000256" key="6">
    <source>
        <dbReference type="NCBIfam" id="TIGR00922"/>
    </source>
</evidence>